<evidence type="ECO:0000313" key="2">
    <source>
        <dbReference type="Proteomes" id="UP000566324"/>
    </source>
</evidence>
<gene>
    <name evidence="1" type="ORF">GGQ98_001087</name>
</gene>
<comment type="caution">
    <text evidence="1">The sequence shown here is derived from an EMBL/GenBank/DDBJ whole genome shotgun (WGS) entry which is preliminary data.</text>
</comment>
<dbReference type="AlphaFoldDB" id="A0A7W7F8B7"/>
<dbReference type="Proteomes" id="UP000566324">
    <property type="component" value="Unassembled WGS sequence"/>
</dbReference>
<dbReference type="InterPro" id="IPR010848">
    <property type="entry name" value="DUF1465"/>
</dbReference>
<dbReference type="InterPro" id="IPR038301">
    <property type="entry name" value="AraC-like_sf"/>
</dbReference>
<organism evidence="1 2">
    <name type="scientific">Sphingosinicella soli</name>
    <dbReference type="NCBI Taxonomy" id="333708"/>
    <lineage>
        <taxon>Bacteria</taxon>
        <taxon>Pseudomonadati</taxon>
        <taxon>Pseudomonadota</taxon>
        <taxon>Alphaproteobacteria</taxon>
        <taxon>Sphingomonadales</taxon>
        <taxon>Sphingosinicellaceae</taxon>
        <taxon>Sphingosinicella</taxon>
    </lineage>
</organism>
<keyword evidence="2" id="KW-1185">Reference proteome</keyword>
<proteinExistence type="predicted"/>
<accession>A0A7W7F8B7</accession>
<dbReference type="EMBL" id="JACHNZ010000009">
    <property type="protein sequence ID" value="MBB4631478.1"/>
    <property type="molecule type" value="Genomic_DNA"/>
</dbReference>
<dbReference type="Gene3D" id="1.10.8.930">
    <property type="entry name" value="Protein of unknown function DUF1465"/>
    <property type="match status" value="1"/>
</dbReference>
<sequence length="153" mass="17187">MTMNEHTLITPKLVAALYTEAMLLADEARGYFDTEGQMERAALDPVLRVAYSCESLRVTTRLMHVVSWLLVRKAVAAGEMTEAEGEAPERRLGRAGDTELDSLRLGQLPPRAREIIDASRDLYERVKRLDDQFATEVPLSPARALLGRLERSF</sequence>
<protein>
    <submittedName>
        <fullName evidence="1">Regulator of CtrA degradation</fullName>
    </submittedName>
</protein>
<name>A0A7W7F8B7_9SPHN</name>
<reference evidence="1 2" key="1">
    <citation type="submission" date="2020-08" db="EMBL/GenBank/DDBJ databases">
        <title>Genomic Encyclopedia of Type Strains, Phase IV (KMG-IV): sequencing the most valuable type-strain genomes for metagenomic binning, comparative biology and taxonomic classification.</title>
        <authorList>
            <person name="Goeker M."/>
        </authorList>
    </citation>
    <scope>NUCLEOTIDE SEQUENCE [LARGE SCALE GENOMIC DNA]</scope>
    <source>
        <strain evidence="1 2">DSM 17328</strain>
    </source>
</reference>
<dbReference type="RefSeq" id="WP_184066257.1">
    <property type="nucleotide sequence ID" value="NZ_JACHNZ010000009.1"/>
</dbReference>
<evidence type="ECO:0000313" key="1">
    <source>
        <dbReference type="EMBL" id="MBB4631478.1"/>
    </source>
</evidence>
<dbReference type="Pfam" id="PF07323">
    <property type="entry name" value="DUF1465"/>
    <property type="match status" value="1"/>
</dbReference>